<evidence type="ECO:0000256" key="1">
    <source>
        <dbReference type="ARBA" id="ARBA00000900"/>
    </source>
</evidence>
<evidence type="ECO:0000256" key="4">
    <source>
        <dbReference type="ARBA" id="ARBA00012483"/>
    </source>
</evidence>
<keyword evidence="12" id="KW-0732">Signal</keyword>
<organism evidence="13 14">
    <name type="scientific">Puccinia graminis f. sp. tritici</name>
    <dbReference type="NCBI Taxonomy" id="56615"/>
    <lineage>
        <taxon>Eukaryota</taxon>
        <taxon>Fungi</taxon>
        <taxon>Dikarya</taxon>
        <taxon>Basidiomycota</taxon>
        <taxon>Pucciniomycotina</taxon>
        <taxon>Pucciniomycetes</taxon>
        <taxon>Pucciniales</taxon>
        <taxon>Pucciniaceae</taxon>
        <taxon>Puccinia</taxon>
    </lineage>
</organism>
<accession>A0A5B0N387</accession>
<evidence type="ECO:0000256" key="12">
    <source>
        <dbReference type="SAM" id="SignalP"/>
    </source>
</evidence>
<evidence type="ECO:0000256" key="5">
    <source>
        <dbReference type="ARBA" id="ARBA00022679"/>
    </source>
</evidence>
<dbReference type="EMBL" id="VSWC01000119">
    <property type="protein sequence ID" value="KAA1082924.1"/>
    <property type="molecule type" value="Genomic_DNA"/>
</dbReference>
<name>A0A5B0N387_PUCGR</name>
<proteinExistence type="predicted"/>
<evidence type="ECO:0000256" key="11">
    <source>
        <dbReference type="SAM" id="Phobius"/>
    </source>
</evidence>
<dbReference type="GO" id="GO:0005789">
    <property type="term" value="C:endoplasmic reticulum membrane"/>
    <property type="evidence" value="ECO:0007669"/>
    <property type="project" value="TreeGrafter"/>
</dbReference>
<protein>
    <recommendedName>
        <fullName evidence="4">RING-type E3 ubiquitin transferase</fullName>
        <ecNumber evidence="4">2.3.2.27</ecNumber>
    </recommendedName>
</protein>
<dbReference type="GO" id="GO:0036503">
    <property type="term" value="P:ERAD pathway"/>
    <property type="evidence" value="ECO:0007669"/>
    <property type="project" value="TreeGrafter"/>
</dbReference>
<dbReference type="Proteomes" id="UP000324748">
    <property type="component" value="Unassembled WGS sequence"/>
</dbReference>
<evidence type="ECO:0000256" key="9">
    <source>
        <dbReference type="ARBA" id="ARBA00023136"/>
    </source>
</evidence>
<reference evidence="13 14" key="1">
    <citation type="submission" date="2019-05" db="EMBL/GenBank/DDBJ databases">
        <title>Emergence of the Ug99 lineage of the wheat stem rust pathogen through somatic hybridization.</title>
        <authorList>
            <person name="Li F."/>
            <person name="Upadhyaya N.M."/>
            <person name="Sperschneider J."/>
            <person name="Matny O."/>
            <person name="Nguyen-Phuc H."/>
            <person name="Mago R."/>
            <person name="Raley C."/>
            <person name="Miller M.E."/>
            <person name="Silverstein K.A.T."/>
            <person name="Henningsen E."/>
            <person name="Hirsch C.D."/>
            <person name="Visser B."/>
            <person name="Pretorius Z.A."/>
            <person name="Steffenson B.J."/>
            <person name="Schwessinger B."/>
            <person name="Dodds P.N."/>
            <person name="Figueroa M."/>
        </authorList>
    </citation>
    <scope>NUCLEOTIDE SEQUENCE [LARGE SCALE GENOMIC DNA]</scope>
    <source>
        <strain evidence="13">21-0</strain>
    </source>
</reference>
<dbReference type="GO" id="GO:0061630">
    <property type="term" value="F:ubiquitin protein ligase activity"/>
    <property type="evidence" value="ECO:0007669"/>
    <property type="project" value="UniProtKB-EC"/>
</dbReference>
<evidence type="ECO:0000256" key="7">
    <source>
        <dbReference type="ARBA" id="ARBA00022786"/>
    </source>
</evidence>
<keyword evidence="14" id="KW-1185">Reference proteome</keyword>
<comment type="caution">
    <text evidence="13">The sequence shown here is derived from an EMBL/GenBank/DDBJ whole genome shotgun (WGS) entry which is preliminary data.</text>
</comment>
<keyword evidence="9 11" id="KW-0472">Membrane</keyword>
<comment type="subcellular location">
    <subcellularLocation>
        <location evidence="2">Membrane</location>
        <topology evidence="2">Multi-pass membrane protein</topology>
    </subcellularLocation>
</comment>
<evidence type="ECO:0000313" key="14">
    <source>
        <dbReference type="Proteomes" id="UP000324748"/>
    </source>
</evidence>
<evidence type="ECO:0000256" key="3">
    <source>
        <dbReference type="ARBA" id="ARBA00004906"/>
    </source>
</evidence>
<feature type="transmembrane region" description="Helical" evidence="11">
    <location>
        <begin position="39"/>
        <end position="60"/>
    </location>
</feature>
<evidence type="ECO:0000256" key="8">
    <source>
        <dbReference type="ARBA" id="ARBA00022989"/>
    </source>
</evidence>
<feature type="chain" id="PRO_5022838719" description="RING-type E3 ubiquitin transferase" evidence="12">
    <location>
        <begin position="21"/>
        <end position="223"/>
    </location>
</feature>
<sequence length="223" mass="24099">MWAAAVHLGWLAIGFPLLLGRFLLDGSSCPDHQEPHDVYAYALGILCCAILLSLTIKVWAGYSRLSQSSVGGETGWGEVKANEWELEGSEAGSEDDESEEEEEEEEEGAGAAPDRAGNADRAGRVRPVRSIWRRLGSQLYNAGHILVLILVGGVGLPILAAIVVELYVLGLVKPKQPGLPAIFLLEAWTYGCIYLSDRRKTFTVIGPDSFALRSSRPSSQSCS</sequence>
<evidence type="ECO:0000256" key="6">
    <source>
        <dbReference type="ARBA" id="ARBA00022692"/>
    </source>
</evidence>
<dbReference type="AlphaFoldDB" id="A0A5B0N387"/>
<feature type="compositionally biased region" description="Acidic residues" evidence="10">
    <location>
        <begin position="85"/>
        <end position="108"/>
    </location>
</feature>
<keyword evidence="7" id="KW-0833">Ubl conjugation pathway</keyword>
<dbReference type="PANTHER" id="PTHR13145">
    <property type="entry name" value="SSM4 PROTEIN"/>
    <property type="match status" value="1"/>
</dbReference>
<evidence type="ECO:0000256" key="10">
    <source>
        <dbReference type="SAM" id="MobiDB-lite"/>
    </source>
</evidence>
<keyword evidence="6 11" id="KW-0812">Transmembrane</keyword>
<gene>
    <name evidence="13" type="ORF">PGT21_020547</name>
</gene>
<comment type="pathway">
    <text evidence="3">Protein modification; protein ubiquitination.</text>
</comment>
<keyword evidence="8 11" id="KW-1133">Transmembrane helix</keyword>
<evidence type="ECO:0000313" key="13">
    <source>
        <dbReference type="EMBL" id="KAA1082924.1"/>
    </source>
</evidence>
<feature type="region of interest" description="Disordered" evidence="10">
    <location>
        <begin position="85"/>
        <end position="121"/>
    </location>
</feature>
<evidence type="ECO:0000256" key="2">
    <source>
        <dbReference type="ARBA" id="ARBA00004141"/>
    </source>
</evidence>
<comment type="catalytic activity">
    <reaction evidence="1">
        <text>S-ubiquitinyl-[E2 ubiquitin-conjugating enzyme]-L-cysteine + [acceptor protein]-L-lysine = [E2 ubiquitin-conjugating enzyme]-L-cysteine + N(6)-ubiquitinyl-[acceptor protein]-L-lysine.</text>
        <dbReference type="EC" id="2.3.2.27"/>
    </reaction>
</comment>
<keyword evidence="5" id="KW-0808">Transferase</keyword>
<feature type="transmembrane region" description="Helical" evidence="11">
    <location>
        <begin position="139"/>
        <end position="172"/>
    </location>
</feature>
<dbReference type="EC" id="2.3.2.27" evidence="4"/>
<feature type="signal peptide" evidence="12">
    <location>
        <begin position="1"/>
        <end position="20"/>
    </location>
</feature>
<dbReference type="PANTHER" id="PTHR13145:SF0">
    <property type="entry name" value="E3 UBIQUITIN-PROTEIN LIGASE MARCHF6"/>
    <property type="match status" value="1"/>
</dbReference>
<feature type="transmembrane region" description="Helical" evidence="11">
    <location>
        <begin position="178"/>
        <end position="196"/>
    </location>
</feature>